<dbReference type="Proteomes" id="UP000298216">
    <property type="component" value="Unassembled WGS sequence"/>
</dbReference>
<name>A0A4Y9RS91_9CAUL</name>
<dbReference type="AlphaFoldDB" id="A0A4Y9RS91"/>
<reference evidence="1 2" key="1">
    <citation type="submission" date="2019-03" db="EMBL/GenBank/DDBJ databases">
        <title>Draft genome of Brevundimonas sp. a heavy metal resistant soil bacteria.</title>
        <authorList>
            <person name="Soto J."/>
        </authorList>
    </citation>
    <scope>NUCLEOTIDE SEQUENCE [LARGE SCALE GENOMIC DNA]</scope>
    <source>
        <strain evidence="1 2">B-10</strain>
    </source>
</reference>
<sequence length="170" mass="18699">MTRLSLAVALFTVAGQQVTTDRPECCGADNRVIVVSADDNVAIALGRSLKLDDGSRRFFTYAVYRHGLPETDWTTPAYQEGALDVRCDERTARVAFLRLHRGNGDPLVSVLIANNDAPFSRLTEPAIQRQFDVACGNDERVSYEDYGRFMQAYGLNDGRTPAVSPGPMVP</sequence>
<comment type="caution">
    <text evidence="1">The sequence shown here is derived from an EMBL/GenBank/DDBJ whole genome shotgun (WGS) entry which is preliminary data.</text>
</comment>
<dbReference type="RefSeq" id="WP_135194632.1">
    <property type="nucleotide sequence ID" value="NZ_SPVH01000006.1"/>
</dbReference>
<protein>
    <submittedName>
        <fullName evidence="1">Uncharacterized protein</fullName>
    </submittedName>
</protein>
<dbReference type="OrthoDB" id="9828994at2"/>
<evidence type="ECO:0000313" key="2">
    <source>
        <dbReference type="Proteomes" id="UP000298216"/>
    </source>
</evidence>
<proteinExistence type="predicted"/>
<organism evidence="1 2">
    <name type="scientific">Brevundimonas intermedia</name>
    <dbReference type="NCBI Taxonomy" id="74315"/>
    <lineage>
        <taxon>Bacteria</taxon>
        <taxon>Pseudomonadati</taxon>
        <taxon>Pseudomonadota</taxon>
        <taxon>Alphaproteobacteria</taxon>
        <taxon>Caulobacterales</taxon>
        <taxon>Caulobacteraceae</taxon>
        <taxon>Brevundimonas</taxon>
    </lineage>
</organism>
<accession>A0A4Y9RS91</accession>
<evidence type="ECO:0000313" key="1">
    <source>
        <dbReference type="EMBL" id="TFW12147.1"/>
    </source>
</evidence>
<keyword evidence="2" id="KW-1185">Reference proteome</keyword>
<gene>
    <name evidence="1" type="ORF">EGY25_08845</name>
</gene>
<dbReference type="EMBL" id="SPVH01000006">
    <property type="protein sequence ID" value="TFW12147.1"/>
    <property type="molecule type" value="Genomic_DNA"/>
</dbReference>